<comment type="caution">
    <text evidence="1">The sequence shown here is derived from an EMBL/GenBank/DDBJ whole genome shotgun (WGS) entry which is preliminary data.</text>
</comment>
<dbReference type="AlphaFoldDB" id="A0A1A3TZQ4"/>
<dbReference type="Proteomes" id="UP000093759">
    <property type="component" value="Unassembled WGS sequence"/>
</dbReference>
<accession>A0A1A3TZQ4</accession>
<protein>
    <submittedName>
        <fullName evidence="1">Uncharacterized protein</fullName>
    </submittedName>
</protein>
<evidence type="ECO:0000313" key="1">
    <source>
        <dbReference type="EMBL" id="OBK88096.1"/>
    </source>
</evidence>
<proteinExistence type="predicted"/>
<dbReference type="EMBL" id="LZMF01000064">
    <property type="protein sequence ID" value="OBK88096.1"/>
    <property type="molecule type" value="Genomic_DNA"/>
</dbReference>
<dbReference type="RefSeq" id="WP_065024455.1">
    <property type="nucleotide sequence ID" value="NZ_LZMF01000064.1"/>
</dbReference>
<evidence type="ECO:0000313" key="2">
    <source>
        <dbReference type="Proteomes" id="UP000093759"/>
    </source>
</evidence>
<reference evidence="2" key="1">
    <citation type="submission" date="2016-06" db="EMBL/GenBank/DDBJ databases">
        <authorList>
            <person name="Sutton G."/>
            <person name="Brinkac L."/>
            <person name="Sanka R."/>
            <person name="Adams M."/>
            <person name="Lau E."/>
            <person name="Garcia-Basteiro A."/>
            <person name="Lopez-Varela E."/>
            <person name="Palencia S."/>
        </authorList>
    </citation>
    <scope>NUCLEOTIDE SEQUENCE [LARGE SCALE GENOMIC DNA]</scope>
    <source>
        <strain evidence="2">1274684.2</strain>
    </source>
</reference>
<sequence>MAQLAIHPGLATAFGAAAHHVQQRGHEVAAALIVAICRVRSRLLEPGDLFPQFESVYIENARMFREMYRL</sequence>
<name>A0A1A3TZQ4_MYCSD</name>
<gene>
    <name evidence="1" type="ORF">A5648_02195</name>
</gene>
<organism evidence="1 2">
    <name type="scientific">Mycolicibacter sinensis (strain JDM601)</name>
    <name type="common">Mycobacterium sinense</name>
    <dbReference type="NCBI Taxonomy" id="875328"/>
    <lineage>
        <taxon>Bacteria</taxon>
        <taxon>Bacillati</taxon>
        <taxon>Actinomycetota</taxon>
        <taxon>Actinomycetes</taxon>
        <taxon>Mycobacteriales</taxon>
        <taxon>Mycobacteriaceae</taxon>
        <taxon>Mycolicibacter</taxon>
    </lineage>
</organism>